<name>A0A379AZP0_AVIGA</name>
<sequence length="120" mass="14163">MKFTVKRIYDKDFSPNDFRVLIDRLWPRGIAKLEAHIALWEKDITPSSELRTRYHHAEITYPEFAQQYAQELQQNKSLVQDFLQKIANQKEVVLVTAVKDIEHSHIPVLLNVLEHTKNIL</sequence>
<dbReference type="PANTHER" id="PTHR36849">
    <property type="entry name" value="CYTOPLASMIC PROTEIN-RELATED"/>
    <property type="match status" value="1"/>
</dbReference>
<dbReference type="PANTHER" id="PTHR36849:SF1">
    <property type="entry name" value="CYTOPLASMIC PROTEIN"/>
    <property type="match status" value="1"/>
</dbReference>
<dbReference type="EMBL" id="SNXJ01000007">
    <property type="protein sequence ID" value="TDP28109.1"/>
    <property type="molecule type" value="Genomic_DNA"/>
</dbReference>
<proteinExistence type="predicted"/>
<evidence type="ECO:0000313" key="2">
    <source>
        <dbReference type="EMBL" id="TDP28109.1"/>
    </source>
</evidence>
<dbReference type="RefSeq" id="WP_103853541.1">
    <property type="nucleotide sequence ID" value="NZ_PQVJ01000014.1"/>
</dbReference>
<dbReference type="Proteomes" id="UP000294683">
    <property type="component" value="Unassembled WGS sequence"/>
</dbReference>
<organism evidence="1 3">
    <name type="scientific">Avibacterium gallinarum</name>
    <name type="common">Pasteurella gallinarum</name>
    <dbReference type="NCBI Taxonomy" id="755"/>
    <lineage>
        <taxon>Bacteria</taxon>
        <taxon>Pseudomonadati</taxon>
        <taxon>Pseudomonadota</taxon>
        <taxon>Gammaproteobacteria</taxon>
        <taxon>Pasteurellales</taxon>
        <taxon>Pasteurellaceae</taxon>
        <taxon>Avibacterium</taxon>
    </lineage>
</organism>
<dbReference type="Pfam" id="PF22752">
    <property type="entry name" value="DUF488-N3i"/>
    <property type="match status" value="1"/>
</dbReference>
<dbReference type="Proteomes" id="UP000255113">
    <property type="component" value="Unassembled WGS sequence"/>
</dbReference>
<keyword evidence="4" id="KW-1185">Reference proteome</keyword>
<evidence type="ECO:0000313" key="4">
    <source>
        <dbReference type="Proteomes" id="UP000294683"/>
    </source>
</evidence>
<evidence type="ECO:0000313" key="3">
    <source>
        <dbReference type="Proteomes" id="UP000255113"/>
    </source>
</evidence>
<reference evidence="2 4" key="2">
    <citation type="submission" date="2019-03" db="EMBL/GenBank/DDBJ databases">
        <title>Genomic Encyclopedia of Type Strains, Phase IV (KMG-IV): sequencing the most valuable type-strain genomes for metagenomic binning, comparative biology and taxonomic classification.</title>
        <authorList>
            <person name="Goeker M."/>
        </authorList>
    </citation>
    <scope>NUCLEOTIDE SEQUENCE [LARGE SCALE GENOMIC DNA]</scope>
    <source>
        <strain evidence="2 4">DSM 17481</strain>
    </source>
</reference>
<dbReference type="EMBL" id="UGSQ01000003">
    <property type="protein sequence ID" value="SUB27988.1"/>
    <property type="molecule type" value="Genomic_DNA"/>
</dbReference>
<accession>A0A379AZP0</accession>
<protein>
    <submittedName>
        <fullName evidence="1">Uncharacterized conserved protein</fullName>
    </submittedName>
    <submittedName>
        <fullName evidence="2">Uncharacterized protein YeaO (DUF488 family)</fullName>
    </submittedName>
</protein>
<gene>
    <name evidence="2" type="ORF">EV689_10755</name>
    <name evidence="1" type="ORF">NCTC11188_01987</name>
</gene>
<dbReference type="InterPro" id="IPR052552">
    <property type="entry name" value="YeaO-like"/>
</dbReference>
<dbReference type="AlphaFoldDB" id="A0A379AZP0"/>
<evidence type="ECO:0000313" key="1">
    <source>
        <dbReference type="EMBL" id="SUB27988.1"/>
    </source>
</evidence>
<reference evidence="1 3" key="1">
    <citation type="submission" date="2018-06" db="EMBL/GenBank/DDBJ databases">
        <authorList>
            <consortium name="Pathogen Informatics"/>
            <person name="Doyle S."/>
        </authorList>
    </citation>
    <scope>NUCLEOTIDE SEQUENCE [LARGE SCALE GENOMIC DNA]</scope>
    <source>
        <strain evidence="1 3">NCTC11188</strain>
    </source>
</reference>